<protein>
    <submittedName>
        <fullName evidence="2">Replication initiation protein RepC</fullName>
    </submittedName>
</protein>
<evidence type="ECO:0000313" key="2">
    <source>
        <dbReference type="EMBL" id="MCZ4088770.1"/>
    </source>
</evidence>
<evidence type="ECO:0000313" key="3">
    <source>
        <dbReference type="Proteomes" id="UP001079430"/>
    </source>
</evidence>
<dbReference type="Pfam" id="PF11800">
    <property type="entry name" value="RP-C_C"/>
    <property type="match status" value="1"/>
</dbReference>
<dbReference type="RefSeq" id="WP_269274797.1">
    <property type="nucleotide sequence ID" value="NZ_JAPVOI010000002.1"/>
</dbReference>
<dbReference type="Proteomes" id="UP001079430">
    <property type="component" value="Unassembled WGS sequence"/>
</dbReference>
<dbReference type="InterPro" id="IPR021760">
    <property type="entry name" value="RepC_C"/>
</dbReference>
<comment type="caution">
    <text evidence="2">The sequence shown here is derived from an EMBL/GenBank/DDBJ whole genome shotgun (WGS) entry which is preliminary data.</text>
</comment>
<proteinExistence type="predicted"/>
<dbReference type="EMBL" id="JAPVOI010000002">
    <property type="protein sequence ID" value="MCZ4088770.1"/>
    <property type="molecule type" value="Genomic_DNA"/>
</dbReference>
<sequence length="74" mass="7907">MSTRLPTRCLPVLGPENATTLVACLLERAEHITSAGGYLRDLTGKAWPRKLSRGPTLMALLSADAEEARGASRS</sequence>
<reference evidence="2" key="1">
    <citation type="submission" date="2022-10" db="EMBL/GenBank/DDBJ databases">
        <title>Whole genome sequencing of three plant growth promoting bacteria isolated from Vachellia tortilis subsp. raddiana in Morocco.</title>
        <authorList>
            <person name="Hnini M."/>
            <person name="Zouagui R."/>
            <person name="Zouagui H."/>
            <person name="Chemao Elfihri M.-W."/>
            <person name="Ibrahimi A."/>
            <person name="Sbabou L."/>
            <person name="Aurag J."/>
        </authorList>
    </citation>
    <scope>NUCLEOTIDE SEQUENCE</scope>
    <source>
        <strain evidence="2">LMR678</strain>
    </source>
</reference>
<name>A0ABT4KAB9_9HYPH</name>
<evidence type="ECO:0000259" key="1">
    <source>
        <dbReference type="Pfam" id="PF11800"/>
    </source>
</evidence>
<keyword evidence="3" id="KW-1185">Reference proteome</keyword>
<accession>A0ABT4KAB9</accession>
<organism evidence="2 3">
    <name type="scientific">Sinorhizobium psoraleae</name>
    <dbReference type="NCBI Taxonomy" id="520838"/>
    <lineage>
        <taxon>Bacteria</taxon>
        <taxon>Pseudomonadati</taxon>
        <taxon>Pseudomonadota</taxon>
        <taxon>Alphaproteobacteria</taxon>
        <taxon>Hyphomicrobiales</taxon>
        <taxon>Rhizobiaceae</taxon>
        <taxon>Sinorhizobium/Ensifer group</taxon>
        <taxon>Sinorhizobium</taxon>
    </lineage>
</organism>
<gene>
    <name evidence="2" type="primary">repC</name>
    <name evidence="2" type="ORF">O3W52_01240</name>
</gene>
<feature type="domain" description="Plasmid replication protein C C-terminal" evidence="1">
    <location>
        <begin position="10"/>
        <end position="62"/>
    </location>
</feature>